<dbReference type="Pfam" id="PF07311">
    <property type="entry name" value="Dodecin"/>
    <property type="match status" value="1"/>
</dbReference>
<proteinExistence type="predicted"/>
<evidence type="ECO:0000313" key="1">
    <source>
        <dbReference type="EMBL" id="MBC5781498.1"/>
    </source>
</evidence>
<dbReference type="PANTHER" id="PTHR39324">
    <property type="entry name" value="CALCIUM DODECIN"/>
    <property type="match status" value="1"/>
</dbReference>
<dbReference type="Gene3D" id="3.30.1660.10">
    <property type="entry name" value="Flavin-binding protein dodecin"/>
    <property type="match status" value="1"/>
</dbReference>
<dbReference type="RefSeq" id="WP_187074253.1">
    <property type="nucleotide sequence ID" value="NZ_JACORT010000001.1"/>
</dbReference>
<evidence type="ECO:0000313" key="2">
    <source>
        <dbReference type="Proteomes" id="UP000608513"/>
    </source>
</evidence>
<accession>A0A923S9R4</accession>
<dbReference type="InterPro" id="IPR036694">
    <property type="entry name" value="Dodecin-like_sf"/>
</dbReference>
<organism evidence="1 2">
    <name type="scientific">Ramlibacter cellulosilyticus</name>
    <dbReference type="NCBI Taxonomy" id="2764187"/>
    <lineage>
        <taxon>Bacteria</taxon>
        <taxon>Pseudomonadati</taxon>
        <taxon>Pseudomonadota</taxon>
        <taxon>Betaproteobacteria</taxon>
        <taxon>Burkholderiales</taxon>
        <taxon>Comamonadaceae</taxon>
        <taxon>Ramlibacter</taxon>
    </lineage>
</organism>
<sequence>MSNHVYKSLELTGSSPAGIEDAVNNAIAKASETVRNLQWFEVIETRGHIQDGKVAHWQVTLKVGFTLE</sequence>
<dbReference type="PANTHER" id="PTHR39324:SF1">
    <property type="entry name" value="CALCIUM DODECIN"/>
    <property type="match status" value="1"/>
</dbReference>
<name>A0A923S9R4_9BURK</name>
<dbReference type="AlphaFoldDB" id="A0A923S9R4"/>
<dbReference type="SUPFAM" id="SSF89807">
    <property type="entry name" value="Dodecin-like"/>
    <property type="match status" value="1"/>
</dbReference>
<keyword evidence="2" id="KW-1185">Reference proteome</keyword>
<protein>
    <submittedName>
        <fullName evidence="1">Dodecin domain-containing protein</fullName>
    </submittedName>
</protein>
<reference evidence="1" key="1">
    <citation type="submission" date="2020-08" db="EMBL/GenBank/DDBJ databases">
        <title>Ramlibacter sp. USB13 16S ribosomal RNA gene genome sequencing and assembly.</title>
        <authorList>
            <person name="Kang M."/>
        </authorList>
    </citation>
    <scope>NUCLEOTIDE SEQUENCE</scope>
    <source>
        <strain evidence="1">USB13</strain>
    </source>
</reference>
<dbReference type="Proteomes" id="UP000608513">
    <property type="component" value="Unassembled WGS sequence"/>
</dbReference>
<comment type="caution">
    <text evidence="1">The sequence shown here is derived from an EMBL/GenBank/DDBJ whole genome shotgun (WGS) entry which is preliminary data.</text>
</comment>
<dbReference type="NCBIfam" id="NF043052">
    <property type="entry name" value="DodecBact"/>
    <property type="match status" value="1"/>
</dbReference>
<gene>
    <name evidence="1" type="ORF">H8N03_00995</name>
</gene>
<dbReference type="InterPro" id="IPR009923">
    <property type="entry name" value="Dodecin"/>
</dbReference>
<dbReference type="InterPro" id="IPR025543">
    <property type="entry name" value="Dodecin-like"/>
</dbReference>
<dbReference type="EMBL" id="JACORT010000001">
    <property type="protein sequence ID" value="MBC5781498.1"/>
    <property type="molecule type" value="Genomic_DNA"/>
</dbReference>
<dbReference type="InterPro" id="IPR050049">
    <property type="entry name" value="Dodecin_bact"/>
</dbReference>